<evidence type="ECO:0000313" key="2">
    <source>
        <dbReference type="EMBL" id="AOW99512.1"/>
    </source>
</evidence>
<dbReference type="EMBL" id="CP017599">
    <property type="protein sequence ID" value="AOW99512.1"/>
    <property type="molecule type" value="Genomic_DNA"/>
</dbReference>
<organism evidence="2 3">
    <name type="scientific">Moorena producens PAL-8-15-08-1</name>
    <dbReference type="NCBI Taxonomy" id="1458985"/>
    <lineage>
        <taxon>Bacteria</taxon>
        <taxon>Bacillati</taxon>
        <taxon>Cyanobacteriota</taxon>
        <taxon>Cyanophyceae</taxon>
        <taxon>Coleofasciculales</taxon>
        <taxon>Coleofasciculaceae</taxon>
        <taxon>Moorena</taxon>
    </lineage>
</organism>
<evidence type="ECO:0000313" key="3">
    <source>
        <dbReference type="Proteomes" id="UP000177870"/>
    </source>
</evidence>
<dbReference type="Proteomes" id="UP000177870">
    <property type="component" value="Chromosome"/>
</dbReference>
<evidence type="ECO:0000256" key="1">
    <source>
        <dbReference type="SAM" id="MobiDB-lite"/>
    </source>
</evidence>
<accession>A0A1D8TPM1</accession>
<feature type="compositionally biased region" description="Gly residues" evidence="1">
    <location>
        <begin position="1697"/>
        <end position="1713"/>
    </location>
</feature>
<evidence type="ECO:0008006" key="4">
    <source>
        <dbReference type="Google" id="ProtNLM"/>
    </source>
</evidence>
<feature type="compositionally biased region" description="Basic and acidic residues" evidence="1">
    <location>
        <begin position="1719"/>
        <end position="1729"/>
    </location>
</feature>
<dbReference type="OrthoDB" id="2643721at2"/>
<name>A0A1D8TPM1_9CYAN</name>
<dbReference type="RefSeq" id="WP_070391995.1">
    <property type="nucleotide sequence ID" value="NZ_CP017599.1"/>
</dbReference>
<proteinExistence type="predicted"/>
<protein>
    <recommendedName>
        <fullName evidence="4">Peptidase S74 domain-containing protein</fullName>
    </recommendedName>
</protein>
<sequence>MKNIQRPNYFTSQFLVEEDFKDEQAYHRDMRLRHNRLLHEWGVVEGLEVTKAGDKKIAVSKGMAIDKDGQEIIVLPNCTVPDTINTINLDGLPLKTTIEITVMYREIKDKGYRVGSEIKYTRTTERPKFVIYGSNTSQDNLQDGNVDLKNADSDPRDDKEILLARVTLDNNGKVSAVDNSVRKLAGAKLSTADAFRVRYDYNFFGANQDALVIEQRDLNHPNPDGGIAFVNTGNDGVVETALVIKGNSNVGIGTNNPSEKLEVAGTVKATNLNLTGDSTIDGSLTVAGNLEVQGDVIARDTEHMPGNVSLGNGDNDQVIIAGVIRSEHSSGALRVDDALHTTGALTVDGNVGIGTTSIHNPQDWNKVLDILGSQHARLNVRSGGGVVTSVFSHDSWNGARGVIGTESNHPLTFATNYQHRMTIDPNGNVGIGTTNPQSLLQVGDGLGGGNRPWMTTGLQVAWDSDNVFLGLKDEGADRKDSVLAWGDNTNDVFRFIFAAEGGAADDQEIMRLQPNGNVGIGTNNPSEKLEVAGTVKATKFQGAGNSTIDGSLTVNGLLEVKGNVSLGDADNDEVTIAGVIRSGHSSGALRVDDALHTTGPLTVDGNLSVRDAIATAQLSVTDRVTGSLTIENNLTVGAVLASTLEVSGALKLATTGTQIFHSTNESGTPTGDGFRLRYDNNFFGTSQDALVIEKTDGNNPNPDGGIAFVNTGNDGVEETALVIKGNGNVGIGTTNPSEKLEVAGTVKATRFEGDDSAFGSLTVDGNVGIGTTSIHNPQDWNKVLDILGSQHARLNVRSGGGVVTSVFSHDDWNGARGVIGTESNHPLTFATNYQHRMTIDPNGNVGIGTTNPQSLLQVGVGGISAPRPWMTRGLQVAWDTDHLFLGLKDQGADRKDSVLAWGDNTNDAFRFIFAASGGAADGQEIMRLQPNGNVGIGTNNPSQKLEVAGTVKATKFEGAGDSTIDGSLTVNGLLEVKGNVSLGDADNDEVKVTGVIRSGHSSGALRVDDALHTTGALTVDGNVGIGTTNPSEKLEVAGTVKATNFEGDGSALTGISAGKWSDGGSNKIYYNAGNVGIGTNNPIEKLEVDGAVKAKSLTIEDNLTVNGKITTSGMIRGSSMPPNLIRNSYMNILDGNKPAGYTTLGNVTLEAAHPFTKGFEGPYVGEKPANAADSVDDATEENPYWFGRTNKGARIKRGGLADGWASFPDGKILKITGDNSGQHTMILFPFESRGNFLTKKYVHLKAWLKISSGKQVGFGELAGWGNGKPNSGLIITKEQSDNAPDGWYRVDGIISTSEVTRLGGQSFSMGIVGDEADGSFEVYLALPYLANLDNDSWLPSVSDLLSRDGLTVHPTSGNVGIGTTNPSTKLEVDGTVQATRFEGDGSGLTGISAGGTKWSDGSSNRIYYNAGNVGIGTNNPSEKLEVAGTVKATNFEGDGSALTGISAGKWSDGSSNKIYYNAGNVGIGTTNPQSLLQVGDGLGGGNRPWMTTGLQVAWNSDNVFLGLKDEGADRKDSVLAWGDNTNDVFRFIFAASGGAADGQEIMRLQPNGNVGIGTTNPSQKLEVAGTVKATKFEGDGSVGNAELANNSVTNAKIANDAVNAAKIQNGSVGNAKLADNSVTNQKIADKSVTNAKIADNSISMDKLDAVTRNQLDNASEVQSLQGQITNLQERILVIERQLGIVISDPDPNPDPGSGSGPGPRPGPGSGSGPGPRPGPDIEIREKDSSTDPEQET</sequence>
<gene>
    <name evidence="2" type="ORF">BJP34_08645</name>
</gene>
<feature type="region of interest" description="Disordered" evidence="1">
    <location>
        <begin position="1686"/>
        <end position="1736"/>
    </location>
</feature>
<reference evidence="3" key="1">
    <citation type="submission" date="2016-10" db="EMBL/GenBank/DDBJ databases">
        <title>Comparative genomics uncovers the prolific and rare metabolic potential of the cyanobacterial genus Moorea.</title>
        <authorList>
            <person name="Leao T."/>
            <person name="Castelao G."/>
            <person name="Korobeynikov A."/>
            <person name="Monroe E.A."/>
            <person name="Podell S."/>
            <person name="Glukhov E."/>
            <person name="Allen E."/>
            <person name="Gerwick W.H."/>
            <person name="Gerwick L."/>
        </authorList>
    </citation>
    <scope>NUCLEOTIDE SEQUENCE [LARGE SCALE GENOMIC DNA]</scope>
    <source>
        <strain evidence="3">PAL-8-15-08-1</strain>
    </source>
</reference>
<dbReference type="KEGG" id="mpro:BJP34_08645"/>
<dbReference type="STRING" id="1458985.BJP34_08645"/>